<organism evidence="1">
    <name type="scientific">marine sediment metagenome</name>
    <dbReference type="NCBI Taxonomy" id="412755"/>
    <lineage>
        <taxon>unclassified sequences</taxon>
        <taxon>metagenomes</taxon>
        <taxon>ecological metagenomes</taxon>
    </lineage>
</organism>
<dbReference type="AlphaFoldDB" id="A0A0F8XG95"/>
<comment type="caution">
    <text evidence="1">The sequence shown here is derived from an EMBL/GenBank/DDBJ whole genome shotgun (WGS) entry which is preliminary data.</text>
</comment>
<dbReference type="EMBL" id="LAZR01059397">
    <property type="protein sequence ID" value="KKK67878.1"/>
    <property type="molecule type" value="Genomic_DNA"/>
</dbReference>
<reference evidence="1" key="1">
    <citation type="journal article" date="2015" name="Nature">
        <title>Complex archaea that bridge the gap between prokaryotes and eukaryotes.</title>
        <authorList>
            <person name="Spang A."/>
            <person name="Saw J.H."/>
            <person name="Jorgensen S.L."/>
            <person name="Zaremba-Niedzwiedzka K."/>
            <person name="Martijn J."/>
            <person name="Lind A.E."/>
            <person name="van Eijk R."/>
            <person name="Schleper C."/>
            <person name="Guy L."/>
            <person name="Ettema T.J."/>
        </authorList>
    </citation>
    <scope>NUCLEOTIDE SEQUENCE</scope>
</reference>
<protein>
    <submittedName>
        <fullName evidence="1">Uncharacterized protein</fullName>
    </submittedName>
</protein>
<sequence length="143" mass="16222">VFIPLDLELNVRMREWYGRWIEVAPIYNDESFDWASETYTIATITNNEIDIQTDPVGGTQGAVSDPYTCILGEMIRIKVDVEDLGTSDLPNYAFDGNTGELEWGMNYLEFRATAGANTFDINHTDGERANCLVTFWFYSLKGL</sequence>
<evidence type="ECO:0000313" key="1">
    <source>
        <dbReference type="EMBL" id="KKK67878.1"/>
    </source>
</evidence>
<accession>A0A0F8XG95</accession>
<name>A0A0F8XG95_9ZZZZ</name>
<proteinExistence type="predicted"/>
<feature type="non-terminal residue" evidence="1">
    <location>
        <position position="1"/>
    </location>
</feature>
<gene>
    <name evidence="1" type="ORF">LCGC14_2949690</name>
</gene>